<comment type="caution">
    <text evidence="1">The sequence shown here is derived from an EMBL/GenBank/DDBJ whole genome shotgun (WGS) entry which is preliminary data.</text>
</comment>
<dbReference type="Proteomes" id="UP001359559">
    <property type="component" value="Unassembled WGS sequence"/>
</dbReference>
<proteinExistence type="predicted"/>
<keyword evidence="2" id="KW-1185">Reference proteome</keyword>
<dbReference type="AlphaFoldDB" id="A0AAN9K5P7"/>
<organism evidence="1 2">
    <name type="scientific">Clitoria ternatea</name>
    <name type="common">Butterfly pea</name>
    <dbReference type="NCBI Taxonomy" id="43366"/>
    <lineage>
        <taxon>Eukaryota</taxon>
        <taxon>Viridiplantae</taxon>
        <taxon>Streptophyta</taxon>
        <taxon>Embryophyta</taxon>
        <taxon>Tracheophyta</taxon>
        <taxon>Spermatophyta</taxon>
        <taxon>Magnoliopsida</taxon>
        <taxon>eudicotyledons</taxon>
        <taxon>Gunneridae</taxon>
        <taxon>Pentapetalae</taxon>
        <taxon>rosids</taxon>
        <taxon>fabids</taxon>
        <taxon>Fabales</taxon>
        <taxon>Fabaceae</taxon>
        <taxon>Papilionoideae</taxon>
        <taxon>50 kb inversion clade</taxon>
        <taxon>NPAAA clade</taxon>
        <taxon>indigoferoid/millettioid clade</taxon>
        <taxon>Phaseoleae</taxon>
        <taxon>Clitoria</taxon>
    </lineage>
</organism>
<sequence length="89" mass="10583">MMRTPGWKRYTKNADYEPTESFNSNNDNVQDQLQNYIQKLDVVGDEEYGSQDRQILIRPSWIWEDAWAGLVAELAKNEYKVVQEHNWCN</sequence>
<protein>
    <submittedName>
        <fullName evidence="1">Uncharacterized protein</fullName>
    </submittedName>
</protein>
<gene>
    <name evidence="1" type="ORF">RJT34_07272</name>
</gene>
<evidence type="ECO:0000313" key="2">
    <source>
        <dbReference type="Proteomes" id="UP001359559"/>
    </source>
</evidence>
<accession>A0AAN9K5P7</accession>
<evidence type="ECO:0000313" key="1">
    <source>
        <dbReference type="EMBL" id="KAK7310057.1"/>
    </source>
</evidence>
<dbReference type="EMBL" id="JAYKXN010000002">
    <property type="protein sequence ID" value="KAK7310057.1"/>
    <property type="molecule type" value="Genomic_DNA"/>
</dbReference>
<name>A0AAN9K5P7_CLITE</name>
<reference evidence="1 2" key="1">
    <citation type="submission" date="2024-01" db="EMBL/GenBank/DDBJ databases">
        <title>The genomes of 5 underutilized Papilionoideae crops provide insights into root nodulation and disease resistance.</title>
        <authorList>
            <person name="Yuan L."/>
        </authorList>
    </citation>
    <scope>NUCLEOTIDE SEQUENCE [LARGE SCALE GENOMIC DNA]</scope>
    <source>
        <strain evidence="1">LY-2023</strain>
        <tissue evidence="1">Leaf</tissue>
    </source>
</reference>